<keyword evidence="1" id="KW-0238">DNA-binding</keyword>
<reference evidence="4" key="2">
    <citation type="submission" date="2020-09" db="EMBL/GenBank/DDBJ databases">
        <authorList>
            <person name="Sun Q."/>
            <person name="Zhou Y."/>
        </authorList>
    </citation>
    <scope>NUCLEOTIDE SEQUENCE</scope>
    <source>
        <strain evidence="4">CGMCC 1.15758</strain>
    </source>
</reference>
<accession>A0A8J2Z739</accession>
<dbReference type="SUPFAM" id="SSF53041">
    <property type="entry name" value="Resolvase-like"/>
    <property type="match status" value="1"/>
</dbReference>
<dbReference type="GO" id="GO:0003677">
    <property type="term" value="F:DNA binding"/>
    <property type="evidence" value="ECO:0007669"/>
    <property type="project" value="UniProtKB-KW"/>
</dbReference>
<dbReference type="Gene3D" id="1.10.10.60">
    <property type="entry name" value="Homeodomain-like"/>
    <property type="match status" value="1"/>
</dbReference>
<dbReference type="AlphaFoldDB" id="A0A8J2Z739"/>
<evidence type="ECO:0000313" key="4">
    <source>
        <dbReference type="EMBL" id="GGG09322.1"/>
    </source>
</evidence>
<comment type="caution">
    <text evidence="4">The sequence shown here is derived from an EMBL/GenBank/DDBJ whole genome shotgun (WGS) entry which is preliminary data.</text>
</comment>
<evidence type="ECO:0000313" key="5">
    <source>
        <dbReference type="Proteomes" id="UP000636949"/>
    </source>
</evidence>
<dbReference type="Pfam" id="PF02796">
    <property type="entry name" value="HTH_7"/>
    <property type="match status" value="1"/>
</dbReference>
<keyword evidence="2" id="KW-0233">DNA recombination</keyword>
<dbReference type="Proteomes" id="UP000636949">
    <property type="component" value="Unassembled WGS sequence"/>
</dbReference>
<organism evidence="4 5">
    <name type="scientific">Cysteiniphilum litorale</name>
    <dbReference type="NCBI Taxonomy" id="2056700"/>
    <lineage>
        <taxon>Bacteria</taxon>
        <taxon>Pseudomonadati</taxon>
        <taxon>Pseudomonadota</taxon>
        <taxon>Gammaproteobacteria</taxon>
        <taxon>Thiotrichales</taxon>
        <taxon>Fastidiosibacteraceae</taxon>
        <taxon>Cysteiniphilum</taxon>
    </lineage>
</organism>
<dbReference type="PANTHER" id="PTHR30461:SF2">
    <property type="entry name" value="SERINE RECOMBINASE PINE-RELATED"/>
    <property type="match status" value="1"/>
</dbReference>
<dbReference type="PANTHER" id="PTHR30461">
    <property type="entry name" value="DNA-INVERTASE FROM LAMBDOID PROPHAGE"/>
    <property type="match status" value="1"/>
</dbReference>
<protein>
    <recommendedName>
        <fullName evidence="3">Resolvase/invertase-type recombinase catalytic domain-containing protein</fullName>
    </recommendedName>
</protein>
<evidence type="ECO:0000256" key="2">
    <source>
        <dbReference type="ARBA" id="ARBA00023172"/>
    </source>
</evidence>
<dbReference type="InterPro" id="IPR006119">
    <property type="entry name" value="Resolv_N"/>
</dbReference>
<dbReference type="Gene3D" id="3.40.50.1390">
    <property type="entry name" value="Resolvase, N-terminal catalytic domain"/>
    <property type="match status" value="1"/>
</dbReference>
<dbReference type="GO" id="GO:0000150">
    <property type="term" value="F:DNA strand exchange activity"/>
    <property type="evidence" value="ECO:0007669"/>
    <property type="project" value="InterPro"/>
</dbReference>
<dbReference type="InterPro" id="IPR006120">
    <property type="entry name" value="Resolvase_HTH_dom"/>
</dbReference>
<name>A0A8J2Z739_9GAMM</name>
<feature type="domain" description="Resolvase/invertase-type recombinase catalytic" evidence="3">
    <location>
        <begin position="1"/>
        <end position="77"/>
    </location>
</feature>
<evidence type="ECO:0000259" key="3">
    <source>
        <dbReference type="PROSITE" id="PS51736"/>
    </source>
</evidence>
<dbReference type="PROSITE" id="PS51736">
    <property type="entry name" value="RECOMBINASES_3"/>
    <property type="match status" value="1"/>
</dbReference>
<dbReference type="CDD" id="cd03768">
    <property type="entry name" value="SR_ResInv"/>
    <property type="match status" value="1"/>
</dbReference>
<dbReference type="InterPro" id="IPR050639">
    <property type="entry name" value="SSR_resolvase"/>
</dbReference>
<dbReference type="InterPro" id="IPR036162">
    <property type="entry name" value="Resolvase-like_N_sf"/>
</dbReference>
<dbReference type="SMART" id="SM00857">
    <property type="entry name" value="Resolvase"/>
    <property type="match status" value="1"/>
</dbReference>
<keyword evidence="5" id="KW-1185">Reference proteome</keyword>
<dbReference type="Pfam" id="PF00239">
    <property type="entry name" value="Resolvase"/>
    <property type="match status" value="1"/>
</dbReference>
<sequence>MVIWKLDRLGRNLKDLIHIIYDLLDRDIALVSLQDPIDTTTPYGKLVFNIFASLSEFERDVIKARTLAGLTSARARGRLGGRPKGLSKEAIAKSYTAENLYRAGKLSINEICAELSISRGTLYAYLRHRNVDVSPKNKKQEAHT</sequence>
<proteinExistence type="predicted"/>
<evidence type="ECO:0000256" key="1">
    <source>
        <dbReference type="ARBA" id="ARBA00023125"/>
    </source>
</evidence>
<dbReference type="EMBL" id="BMJS01000114">
    <property type="protein sequence ID" value="GGG09322.1"/>
    <property type="molecule type" value="Genomic_DNA"/>
</dbReference>
<gene>
    <name evidence="4" type="ORF">GCM10010995_28680</name>
</gene>
<reference evidence="4" key="1">
    <citation type="journal article" date="2014" name="Int. J. Syst. Evol. Microbiol.">
        <title>Complete genome sequence of Corynebacterium casei LMG S-19264T (=DSM 44701T), isolated from a smear-ripened cheese.</title>
        <authorList>
            <consortium name="US DOE Joint Genome Institute (JGI-PGF)"/>
            <person name="Walter F."/>
            <person name="Albersmeier A."/>
            <person name="Kalinowski J."/>
            <person name="Ruckert C."/>
        </authorList>
    </citation>
    <scope>NUCLEOTIDE SEQUENCE</scope>
    <source>
        <strain evidence="4">CGMCC 1.15758</strain>
    </source>
</reference>